<gene>
    <name evidence="3" type="ORF">CLPA_c11480</name>
    <name evidence="4" type="ORF">CP6013_02004</name>
</gene>
<dbReference type="EMBL" id="JPGY02000001">
    <property type="protein sequence ID" value="KRU12756.1"/>
    <property type="molecule type" value="Genomic_DNA"/>
</dbReference>
<sequence length="348" mass="37980">MKRLKFKSYFYAIVISLVIVLLLLGSKFIKSQGKIALRSNSTIIFKGEEAKSNSSINSQKLKAESIKNLYKDGRYTGTSAGYKDNFILDVTVKDNKVTDINIISYEDGIEYVKQAAIPISDKIISAQSTDVDTVSGATTTSNGVKAAVKNALLKATYKDGTYNGKGIEYTTNKFVNVNVIIKKGKIDKLDLISQDEIPEFDKAWTNVTNKIIKSQSTMVDAVTGATYASNGIINAVYNGISKAETLGAVSTYPSKDQIIPPFKDGKYVGKDKEGNPVVEVTVKNNKIEKLDLKINDENSEYLKKAGNSIADEIVKKQLAEVDAVSGATKSSNELIIAVKDALRNAKDW</sequence>
<dbReference type="Pfam" id="PF04205">
    <property type="entry name" value="FMN_bind"/>
    <property type="match status" value="3"/>
</dbReference>
<dbReference type="KEGG" id="cpat:CLPA_c11480"/>
<dbReference type="Proteomes" id="UP000030905">
    <property type="component" value="Chromosome"/>
</dbReference>
<organism evidence="3 6">
    <name type="scientific">Clostridium pasteurianum DSM 525 = ATCC 6013</name>
    <dbReference type="NCBI Taxonomy" id="1262449"/>
    <lineage>
        <taxon>Bacteria</taxon>
        <taxon>Bacillati</taxon>
        <taxon>Bacillota</taxon>
        <taxon>Clostridia</taxon>
        <taxon>Eubacteriales</taxon>
        <taxon>Clostridiaceae</taxon>
        <taxon>Clostridium</taxon>
    </lineage>
</organism>
<dbReference type="PATRIC" id="fig|1262449.3.peg.1815"/>
<dbReference type="AlphaFoldDB" id="A0A0H3J5S0"/>
<dbReference type="GO" id="GO:0010181">
    <property type="term" value="F:FMN binding"/>
    <property type="evidence" value="ECO:0007669"/>
    <property type="project" value="InterPro"/>
</dbReference>
<evidence type="ECO:0000313" key="4">
    <source>
        <dbReference type="EMBL" id="KRU12756.1"/>
    </source>
</evidence>
<dbReference type="GO" id="GO:0016020">
    <property type="term" value="C:membrane"/>
    <property type="evidence" value="ECO:0007669"/>
    <property type="project" value="InterPro"/>
</dbReference>
<dbReference type="eggNOG" id="COG3976">
    <property type="taxonomic scope" value="Bacteria"/>
</dbReference>
<dbReference type="EMBL" id="CP009268">
    <property type="protein sequence ID" value="AJA51236.1"/>
    <property type="molecule type" value="Genomic_DNA"/>
</dbReference>
<feature type="transmembrane region" description="Helical" evidence="1">
    <location>
        <begin position="9"/>
        <end position="29"/>
    </location>
</feature>
<dbReference type="Gene3D" id="3.90.1010.20">
    <property type="match status" value="3"/>
</dbReference>
<feature type="domain" description="FMN-binding" evidence="2">
    <location>
        <begin position="269"/>
        <end position="345"/>
    </location>
</feature>
<reference evidence="4" key="2">
    <citation type="submission" date="2015-10" db="EMBL/GenBank/DDBJ databases">
        <title>Improved Draft Genome Sequence of Clostridium pasteurianum Strain ATCC 6013 (DSM 525) Using a Hybrid Next-Generation Sequencing Approach.</title>
        <authorList>
            <person name="Pyne M.E."/>
            <person name="Utturkar S.M."/>
            <person name="Brown S.D."/>
            <person name="Moo-Young M."/>
            <person name="Chung D.A."/>
            <person name="Chou P.C."/>
        </authorList>
    </citation>
    <scope>NUCLEOTIDE SEQUENCE</scope>
    <source>
        <strain evidence="4">ATCC 6013</strain>
    </source>
</reference>
<dbReference type="KEGG" id="cpae:CPAST_c11480"/>
<evidence type="ECO:0000256" key="1">
    <source>
        <dbReference type="SAM" id="Phobius"/>
    </source>
</evidence>
<feature type="domain" description="FMN-binding" evidence="2">
    <location>
        <begin position="81"/>
        <end position="155"/>
    </location>
</feature>
<accession>A0A0H3J5S0</accession>
<feature type="domain" description="FMN-binding" evidence="2">
    <location>
        <begin position="168"/>
        <end position="243"/>
    </location>
</feature>
<keyword evidence="6" id="KW-1185">Reference proteome</keyword>
<dbReference type="RefSeq" id="WP_003444387.1">
    <property type="nucleotide sequence ID" value="NZ_ANZB01000005.1"/>
</dbReference>
<name>A0A0H3J5S0_CLOPA</name>
<proteinExistence type="predicted"/>
<dbReference type="SMART" id="SM00900">
    <property type="entry name" value="FMN_bind"/>
    <property type="match status" value="3"/>
</dbReference>
<reference evidence="4 5" key="3">
    <citation type="journal article" name="Genome Announc.">
        <title>Improved Draft Genome Sequence of Clostridium pasteurianum Strain ATCC 6013 (DSM 525) Using a Hybrid Next-Generation Sequencing Approach.</title>
        <authorList>
            <person name="Pyne M.E."/>
            <person name="Utturkar S."/>
            <person name="Brown S.D."/>
            <person name="Moo-Young M."/>
            <person name="Chung D.A."/>
            <person name="Chou C.P."/>
        </authorList>
    </citation>
    <scope>NUCLEOTIDE SEQUENCE [LARGE SCALE GENOMIC DNA]</scope>
    <source>
        <strain evidence="4 5">ATCC 6013</strain>
    </source>
</reference>
<keyword evidence="1" id="KW-0812">Transmembrane</keyword>
<evidence type="ECO:0000259" key="2">
    <source>
        <dbReference type="SMART" id="SM00900"/>
    </source>
</evidence>
<dbReference type="GeneID" id="93073338"/>
<keyword evidence="1" id="KW-1133">Transmembrane helix</keyword>
<reference evidence="3 6" key="1">
    <citation type="journal article" date="2015" name="Genome Announc.">
        <title>Complete Genome Sequence of the Nitrogen-Fixing and Solvent-Producing Clostridium pasteurianum DSM 525.</title>
        <authorList>
            <person name="Poehlein A."/>
            <person name="Grosse-Honebrink A."/>
            <person name="Zhang Y."/>
            <person name="Minton N.P."/>
            <person name="Daniel R."/>
        </authorList>
    </citation>
    <scope>NUCLEOTIDE SEQUENCE [LARGE SCALE GENOMIC DNA]</scope>
    <source>
        <strain evidence="3">DSM 525</strain>
        <strain evidence="6">DSM 525 / ATCC 6013</strain>
    </source>
</reference>
<evidence type="ECO:0000313" key="5">
    <source>
        <dbReference type="Proteomes" id="UP000028042"/>
    </source>
</evidence>
<evidence type="ECO:0000313" key="3">
    <source>
        <dbReference type="EMBL" id="AJA51236.1"/>
    </source>
</evidence>
<protein>
    <submittedName>
        <fullName evidence="4">FMN-binding domain protein</fullName>
    </submittedName>
</protein>
<dbReference type="InterPro" id="IPR007329">
    <property type="entry name" value="FMN-bd"/>
</dbReference>
<keyword evidence="1" id="KW-0472">Membrane</keyword>
<evidence type="ECO:0000313" key="6">
    <source>
        <dbReference type="Proteomes" id="UP000030905"/>
    </source>
</evidence>
<dbReference type="Proteomes" id="UP000028042">
    <property type="component" value="Unassembled WGS sequence"/>
</dbReference>